<dbReference type="PANTHER" id="PTHR43133">
    <property type="entry name" value="RNA POLYMERASE ECF-TYPE SIGMA FACTO"/>
    <property type="match status" value="1"/>
</dbReference>
<feature type="domain" description="RNA polymerase sigma-70 region 2" evidence="5">
    <location>
        <begin position="25"/>
        <end position="93"/>
    </location>
</feature>
<evidence type="ECO:0000256" key="4">
    <source>
        <dbReference type="ARBA" id="ARBA00023163"/>
    </source>
</evidence>
<keyword evidence="4" id="KW-0804">Transcription</keyword>
<accession>A0A3S1D536</accession>
<evidence type="ECO:0000259" key="6">
    <source>
        <dbReference type="Pfam" id="PF08281"/>
    </source>
</evidence>
<dbReference type="Proteomes" id="UP000281028">
    <property type="component" value="Unassembled WGS sequence"/>
</dbReference>
<dbReference type="GO" id="GO:0003677">
    <property type="term" value="F:DNA binding"/>
    <property type="evidence" value="ECO:0007669"/>
    <property type="project" value="InterPro"/>
</dbReference>
<keyword evidence="3" id="KW-0731">Sigma factor</keyword>
<dbReference type="InterPro" id="IPR036388">
    <property type="entry name" value="WH-like_DNA-bd_sf"/>
</dbReference>
<name>A0A3S1D536_9BACT</name>
<dbReference type="PANTHER" id="PTHR43133:SF46">
    <property type="entry name" value="RNA POLYMERASE SIGMA-70 FACTOR ECF SUBFAMILY"/>
    <property type="match status" value="1"/>
</dbReference>
<dbReference type="GO" id="GO:0006352">
    <property type="term" value="P:DNA-templated transcription initiation"/>
    <property type="evidence" value="ECO:0007669"/>
    <property type="project" value="InterPro"/>
</dbReference>
<evidence type="ECO:0000256" key="2">
    <source>
        <dbReference type="ARBA" id="ARBA00023015"/>
    </source>
</evidence>
<dbReference type="Gene3D" id="1.10.10.10">
    <property type="entry name" value="Winged helix-like DNA-binding domain superfamily/Winged helix DNA-binding domain"/>
    <property type="match status" value="1"/>
</dbReference>
<proteinExistence type="inferred from homology"/>
<dbReference type="NCBIfam" id="TIGR02937">
    <property type="entry name" value="sigma70-ECF"/>
    <property type="match status" value="1"/>
</dbReference>
<feature type="domain" description="RNA polymerase sigma factor 70 region 4 type 2" evidence="6">
    <location>
        <begin position="125"/>
        <end position="177"/>
    </location>
</feature>
<reference evidence="7" key="1">
    <citation type="submission" date="2020-05" db="EMBL/GenBank/DDBJ databases">
        <title>Chitinophaga laudate sp. nov., isolated from a tropical peat swamp.</title>
        <authorList>
            <person name="Goh C.B.S."/>
            <person name="Lee M.S."/>
            <person name="Parimannan S."/>
            <person name="Pasbakhsh P."/>
            <person name="Yule C.M."/>
            <person name="Rajandas H."/>
            <person name="Loke S."/>
            <person name="Croft L."/>
            <person name="Tan J.B.L."/>
        </authorList>
    </citation>
    <scope>NUCLEOTIDE SEQUENCE</scope>
    <source>
        <strain evidence="7">Mgbs1</strain>
    </source>
</reference>
<dbReference type="EMBL" id="RIAR02000001">
    <property type="protein sequence ID" value="NSL87295.1"/>
    <property type="molecule type" value="Genomic_DNA"/>
</dbReference>
<evidence type="ECO:0000259" key="5">
    <source>
        <dbReference type="Pfam" id="PF04542"/>
    </source>
</evidence>
<dbReference type="OrthoDB" id="9150024at2"/>
<dbReference type="CDD" id="cd06171">
    <property type="entry name" value="Sigma70_r4"/>
    <property type="match status" value="1"/>
</dbReference>
<dbReference type="Pfam" id="PF04542">
    <property type="entry name" value="Sigma70_r2"/>
    <property type="match status" value="1"/>
</dbReference>
<dbReference type="Pfam" id="PF08281">
    <property type="entry name" value="Sigma70_r4_2"/>
    <property type="match status" value="1"/>
</dbReference>
<protein>
    <submittedName>
        <fullName evidence="7">Sigma-70 family RNA polymerase sigma factor</fullName>
    </submittedName>
</protein>
<evidence type="ECO:0000256" key="3">
    <source>
        <dbReference type="ARBA" id="ARBA00023082"/>
    </source>
</evidence>
<dbReference type="InterPro" id="IPR014284">
    <property type="entry name" value="RNA_pol_sigma-70_dom"/>
</dbReference>
<dbReference type="InterPro" id="IPR013325">
    <property type="entry name" value="RNA_pol_sigma_r2"/>
</dbReference>
<dbReference type="InterPro" id="IPR013324">
    <property type="entry name" value="RNA_pol_sigma_r3/r4-like"/>
</dbReference>
<dbReference type="InterPro" id="IPR039425">
    <property type="entry name" value="RNA_pol_sigma-70-like"/>
</dbReference>
<dbReference type="GO" id="GO:0016987">
    <property type="term" value="F:sigma factor activity"/>
    <property type="evidence" value="ECO:0007669"/>
    <property type="project" value="UniProtKB-KW"/>
</dbReference>
<keyword evidence="8" id="KW-1185">Reference proteome</keyword>
<gene>
    <name evidence="7" type="ORF">ECE50_010670</name>
</gene>
<comment type="caution">
    <text evidence="7">The sequence shown here is derived from an EMBL/GenBank/DDBJ whole genome shotgun (WGS) entry which is preliminary data.</text>
</comment>
<dbReference type="InterPro" id="IPR013249">
    <property type="entry name" value="RNA_pol_sigma70_r4_t2"/>
</dbReference>
<evidence type="ECO:0000256" key="1">
    <source>
        <dbReference type="ARBA" id="ARBA00010641"/>
    </source>
</evidence>
<organism evidence="7 8">
    <name type="scientific">Chitinophaga solisilvae</name>
    <dbReference type="NCBI Taxonomy" id="1233460"/>
    <lineage>
        <taxon>Bacteria</taxon>
        <taxon>Pseudomonadati</taxon>
        <taxon>Bacteroidota</taxon>
        <taxon>Chitinophagia</taxon>
        <taxon>Chitinophagales</taxon>
        <taxon>Chitinophagaceae</taxon>
        <taxon>Chitinophaga</taxon>
    </lineage>
</organism>
<keyword evidence="2" id="KW-0805">Transcription regulation</keyword>
<comment type="similarity">
    <text evidence="1">Belongs to the sigma-70 factor family. ECF subfamily.</text>
</comment>
<dbReference type="Gene3D" id="1.10.1740.10">
    <property type="match status" value="1"/>
</dbReference>
<evidence type="ECO:0000313" key="7">
    <source>
        <dbReference type="EMBL" id="NSL87295.1"/>
    </source>
</evidence>
<dbReference type="AlphaFoldDB" id="A0A3S1D536"/>
<dbReference type="SUPFAM" id="SSF88659">
    <property type="entry name" value="Sigma3 and sigma4 domains of RNA polymerase sigma factors"/>
    <property type="match status" value="1"/>
</dbReference>
<evidence type="ECO:0000313" key="8">
    <source>
        <dbReference type="Proteomes" id="UP000281028"/>
    </source>
</evidence>
<sequence>MEEWADDPELWREIVNGNETAFQHLYRFHFTMLYEYGMRLCADEELVRESIQQLFVKLWTNRAGLDTVKRVRPYLLVSLRGMIYNKIRDAKRRRVTTLEDDYDFELVFSPESVYIEKESRHEQLAALQLAMEQLTGRQKEIIYLRYFQELSYDDIAAMMNISVKGAYKLTARALLTLREILHLSVITVILLLKTAAAK</sequence>
<dbReference type="InterPro" id="IPR007627">
    <property type="entry name" value="RNA_pol_sigma70_r2"/>
</dbReference>
<dbReference type="SUPFAM" id="SSF88946">
    <property type="entry name" value="Sigma2 domain of RNA polymerase sigma factors"/>
    <property type="match status" value="1"/>
</dbReference>